<dbReference type="Proteomes" id="UP000282926">
    <property type="component" value="Unassembled WGS sequence"/>
</dbReference>
<organism evidence="2 3">
    <name type="scientific">Lujinxingia sediminis</name>
    <dbReference type="NCBI Taxonomy" id="2480984"/>
    <lineage>
        <taxon>Bacteria</taxon>
        <taxon>Deltaproteobacteria</taxon>
        <taxon>Bradymonadales</taxon>
        <taxon>Lujinxingiaceae</taxon>
        <taxon>Lujinxingia</taxon>
    </lineage>
</organism>
<dbReference type="EMBL" id="SADD01000001">
    <property type="protein sequence ID" value="RVU48946.1"/>
    <property type="molecule type" value="Genomic_DNA"/>
</dbReference>
<gene>
    <name evidence="2" type="ORF">EA187_05835</name>
</gene>
<evidence type="ECO:0000256" key="1">
    <source>
        <dbReference type="SAM" id="SignalP"/>
    </source>
</evidence>
<comment type="caution">
    <text evidence="2">The sequence shown here is derived from an EMBL/GenBank/DDBJ whole genome shotgun (WGS) entry which is preliminary data.</text>
</comment>
<keyword evidence="1" id="KW-0732">Signal</keyword>
<proteinExistence type="predicted"/>
<evidence type="ECO:0000313" key="3">
    <source>
        <dbReference type="Proteomes" id="UP000282926"/>
    </source>
</evidence>
<feature type="signal peptide" evidence="1">
    <location>
        <begin position="1"/>
        <end position="25"/>
    </location>
</feature>
<sequence length="299" mass="31981">MMSKRVWWIYAAVLLSLVLPVSAQAQGRGQVVALMTEVVDAGVLGDQPRVAFWWSEAGSPRWTASDEALNAALQARGVSLATTPEQSISRIYRRPALSTANAAQLGALLGGDRVLVGQVTYRAMGPVWPLGVEGLVASAELELVAAGSVEGVSLQRFAVTRHYYGDDLPALLESARREVGSALGDVAGRGLRRVAGPVGIASSEPLLALRNTGKAAHLERVRERLLALDEVHAVVERWASEGIIALEINPGEATPPDVIDYAVRVLEGHSFDDFSVSAVAGSRMEGVHELWIEPYEQGF</sequence>
<evidence type="ECO:0000313" key="2">
    <source>
        <dbReference type="EMBL" id="RVU48946.1"/>
    </source>
</evidence>
<accession>A0ABY0CYH1</accession>
<name>A0ABY0CYH1_9DELT</name>
<protein>
    <recommendedName>
        <fullName evidence="4">DUF2066 domain-containing protein</fullName>
    </recommendedName>
</protein>
<feature type="chain" id="PRO_5046287630" description="DUF2066 domain-containing protein" evidence="1">
    <location>
        <begin position="26"/>
        <end position="299"/>
    </location>
</feature>
<dbReference type="RefSeq" id="WP_127779472.1">
    <property type="nucleotide sequence ID" value="NZ_SADD01000001.1"/>
</dbReference>
<keyword evidence="3" id="KW-1185">Reference proteome</keyword>
<evidence type="ECO:0008006" key="4">
    <source>
        <dbReference type="Google" id="ProtNLM"/>
    </source>
</evidence>
<reference evidence="2 3" key="1">
    <citation type="submission" date="2019-01" db="EMBL/GenBank/DDBJ databases">
        <title>Lujinxingia litoralis gen. nov., sp. nov. and Lujinxingia sediminis gen. nov., sp. nov., new members in the order Bradymonadales, isolated from coastal sediment.</title>
        <authorList>
            <person name="Li C.-M."/>
        </authorList>
    </citation>
    <scope>NUCLEOTIDE SEQUENCE [LARGE SCALE GENOMIC DNA]</scope>
    <source>
        <strain evidence="2 3">SEH01</strain>
    </source>
</reference>